<gene>
    <name evidence="2" type="ORF">BTUL_0155g00100</name>
</gene>
<comment type="caution">
    <text evidence="2">The sequence shown here is derived from an EMBL/GenBank/DDBJ whole genome shotgun (WGS) entry which is preliminary data.</text>
</comment>
<dbReference type="EMBL" id="PQXH01000155">
    <property type="protein sequence ID" value="TGO09755.1"/>
    <property type="molecule type" value="Genomic_DNA"/>
</dbReference>
<proteinExistence type="predicted"/>
<accession>A0A4Z1EC09</accession>
<evidence type="ECO:0000313" key="3">
    <source>
        <dbReference type="Proteomes" id="UP000297777"/>
    </source>
</evidence>
<dbReference type="OrthoDB" id="3548369at2759"/>
<organism evidence="2 3">
    <name type="scientific">Botrytis tulipae</name>
    <dbReference type="NCBI Taxonomy" id="87230"/>
    <lineage>
        <taxon>Eukaryota</taxon>
        <taxon>Fungi</taxon>
        <taxon>Dikarya</taxon>
        <taxon>Ascomycota</taxon>
        <taxon>Pezizomycotina</taxon>
        <taxon>Leotiomycetes</taxon>
        <taxon>Helotiales</taxon>
        <taxon>Sclerotiniaceae</taxon>
        <taxon>Botrytis</taxon>
    </lineage>
</organism>
<dbReference type="AlphaFoldDB" id="A0A4Z1EC09"/>
<reference evidence="2 3" key="1">
    <citation type="submission" date="2017-12" db="EMBL/GenBank/DDBJ databases">
        <title>Comparative genomics of Botrytis spp.</title>
        <authorList>
            <person name="Valero-Jimenez C.A."/>
            <person name="Tapia P."/>
            <person name="Veloso J."/>
            <person name="Silva-Moreno E."/>
            <person name="Staats M."/>
            <person name="Valdes J.H."/>
            <person name="Van Kan J.A.L."/>
        </authorList>
    </citation>
    <scope>NUCLEOTIDE SEQUENCE [LARGE SCALE GENOMIC DNA]</scope>
    <source>
        <strain evidence="2 3">Bt9001</strain>
    </source>
</reference>
<evidence type="ECO:0000256" key="1">
    <source>
        <dbReference type="SAM" id="MobiDB-lite"/>
    </source>
</evidence>
<name>A0A4Z1EC09_9HELO</name>
<protein>
    <submittedName>
        <fullName evidence="2">Uncharacterized protein</fullName>
    </submittedName>
</protein>
<evidence type="ECO:0000313" key="2">
    <source>
        <dbReference type="EMBL" id="TGO09755.1"/>
    </source>
</evidence>
<feature type="compositionally biased region" description="Basic and acidic residues" evidence="1">
    <location>
        <begin position="40"/>
        <end position="59"/>
    </location>
</feature>
<sequence length="108" mass="11920">MIEQPDKDIIVGSPKPYSTHIQIESAAALNDIAFQPQLPLRHDSKERKDSDGGTRIKPEKLDMSATGLIYSQSSPKKKLNSRVLYCDILGPDGTLPLGCRNQEGNKDK</sequence>
<dbReference type="Proteomes" id="UP000297777">
    <property type="component" value="Unassembled WGS sequence"/>
</dbReference>
<feature type="region of interest" description="Disordered" evidence="1">
    <location>
        <begin position="37"/>
        <end position="59"/>
    </location>
</feature>
<keyword evidence="3" id="KW-1185">Reference proteome</keyword>